<proteinExistence type="predicted"/>
<dbReference type="InterPro" id="IPR050869">
    <property type="entry name" value="H3K4_H4K5_MeTrfase"/>
</dbReference>
<dbReference type="InterPro" id="IPR001214">
    <property type="entry name" value="SET_dom"/>
</dbReference>
<dbReference type="InterPro" id="IPR046341">
    <property type="entry name" value="SET_dom_sf"/>
</dbReference>
<evidence type="ECO:0000313" key="2">
    <source>
        <dbReference type="EMBL" id="KAH0215019.1"/>
    </source>
</evidence>
<dbReference type="SUPFAM" id="SSF82199">
    <property type="entry name" value="SET domain"/>
    <property type="match status" value="1"/>
</dbReference>
<sequence length="447" mass="51121">MLFIQVCQKQAWTRYHKSECKIMRDPGLPPLPYSVRAALQLAFLMNSDAVSEEEKSAVHRLEAHDPSSLEKPQDLMQYEMTIASASDLLSRVNPNHPELSRIPKYVGQILRNSLTLITPTLDPIGVATDPIACSANHSCEPNASVLFDATRLMMRSLAPIKKGEEVFISYVDNTDPFYRRQALLRLRYRFECKCSKCQLGINGKENAWAKPLSNLAPKWSSLAKVMDEDENYSAEPANYLGESRAEMDMAIIQGSVYHEYEPIRQQKDNKLAIEALENVMRTCKQSEMWPITRQPYANTRVDIAARMLDENQVALALFQMAKTYFLIDPILYPQDFHPVRVVHTWNLAKTLVQAYSSPNDPSQTVDSGVEQLFQRGFDFVVPVWKVLKKLSVDVVKSHGAESRLTFMVHALTEQVKDGVGMQNLVQIERDPLSMWREFEKWAHYLEY</sequence>
<dbReference type="Gene3D" id="1.25.40.10">
    <property type="entry name" value="Tetratricopeptide repeat domain"/>
    <property type="match status" value="1"/>
</dbReference>
<organism evidence="2 3">
    <name type="scientific">Aureobasidium melanogenum</name>
    <name type="common">Aureobasidium pullulans var. melanogenum</name>
    <dbReference type="NCBI Taxonomy" id="46634"/>
    <lineage>
        <taxon>Eukaryota</taxon>
        <taxon>Fungi</taxon>
        <taxon>Dikarya</taxon>
        <taxon>Ascomycota</taxon>
        <taxon>Pezizomycotina</taxon>
        <taxon>Dothideomycetes</taxon>
        <taxon>Dothideomycetidae</taxon>
        <taxon>Dothideales</taxon>
        <taxon>Saccotheciaceae</taxon>
        <taxon>Aureobasidium</taxon>
    </lineage>
</organism>
<dbReference type="GO" id="GO:0005634">
    <property type="term" value="C:nucleus"/>
    <property type="evidence" value="ECO:0007669"/>
    <property type="project" value="TreeGrafter"/>
</dbReference>
<name>A0A9P8GCS5_AURME</name>
<gene>
    <name evidence="2" type="ORF">KCV03_g8222</name>
</gene>
<dbReference type="Gene3D" id="2.170.270.10">
    <property type="entry name" value="SET domain"/>
    <property type="match status" value="1"/>
</dbReference>
<protein>
    <submittedName>
        <fullName evidence="2">SET domain-containing protein</fullName>
    </submittedName>
</protein>
<feature type="non-terminal residue" evidence="2">
    <location>
        <position position="447"/>
    </location>
</feature>
<dbReference type="OrthoDB" id="5945798at2759"/>
<reference evidence="2" key="2">
    <citation type="submission" date="2021-08" db="EMBL/GenBank/DDBJ databases">
        <authorList>
            <person name="Gostincar C."/>
            <person name="Sun X."/>
            <person name="Song Z."/>
            <person name="Gunde-Cimerman N."/>
        </authorList>
    </citation>
    <scope>NUCLEOTIDE SEQUENCE</scope>
    <source>
        <strain evidence="2">EXF-8016</strain>
    </source>
</reference>
<dbReference type="EMBL" id="JAHFYH010000077">
    <property type="protein sequence ID" value="KAH0215019.1"/>
    <property type="molecule type" value="Genomic_DNA"/>
</dbReference>
<feature type="domain" description="SET" evidence="1">
    <location>
        <begin position="18"/>
        <end position="171"/>
    </location>
</feature>
<accession>A0A9P8GCS5</accession>
<dbReference type="Proteomes" id="UP000767238">
    <property type="component" value="Unassembled WGS sequence"/>
</dbReference>
<dbReference type="PANTHER" id="PTHR12197">
    <property type="entry name" value="HISTONE-LYSINE N-METHYLTRANSFERASE SMYD"/>
    <property type="match status" value="1"/>
</dbReference>
<dbReference type="CDD" id="cd20071">
    <property type="entry name" value="SET_SMYD"/>
    <property type="match status" value="1"/>
</dbReference>
<reference evidence="2" key="1">
    <citation type="journal article" date="2021" name="J Fungi (Basel)">
        <title>Virulence traits and population genomics of the black yeast Aureobasidium melanogenum.</title>
        <authorList>
            <person name="Cernosa A."/>
            <person name="Sun X."/>
            <person name="Gostincar C."/>
            <person name="Fang C."/>
            <person name="Gunde-Cimerman N."/>
            <person name="Song Z."/>
        </authorList>
    </citation>
    <scope>NUCLEOTIDE SEQUENCE</scope>
    <source>
        <strain evidence="2">EXF-8016</strain>
    </source>
</reference>
<dbReference type="InterPro" id="IPR011990">
    <property type="entry name" value="TPR-like_helical_dom_sf"/>
</dbReference>
<dbReference type="PANTHER" id="PTHR12197:SF251">
    <property type="entry name" value="EG:BACR7C10.4 PROTEIN"/>
    <property type="match status" value="1"/>
</dbReference>
<dbReference type="Pfam" id="PF00856">
    <property type="entry name" value="SET"/>
    <property type="match status" value="1"/>
</dbReference>
<evidence type="ECO:0000259" key="1">
    <source>
        <dbReference type="PROSITE" id="PS50280"/>
    </source>
</evidence>
<dbReference type="PROSITE" id="PS50280">
    <property type="entry name" value="SET"/>
    <property type="match status" value="1"/>
</dbReference>
<evidence type="ECO:0000313" key="3">
    <source>
        <dbReference type="Proteomes" id="UP000767238"/>
    </source>
</evidence>
<dbReference type="AlphaFoldDB" id="A0A9P8GCS5"/>
<comment type="caution">
    <text evidence="2">The sequence shown here is derived from an EMBL/GenBank/DDBJ whole genome shotgun (WGS) entry which is preliminary data.</text>
</comment>